<dbReference type="Pfam" id="PF12706">
    <property type="entry name" value="Lactamase_B_2"/>
    <property type="match status" value="1"/>
</dbReference>
<keyword evidence="2" id="KW-0694">RNA-binding</keyword>
<evidence type="ECO:0000256" key="2">
    <source>
        <dbReference type="ARBA" id="ARBA00022884"/>
    </source>
</evidence>
<feature type="domain" description="Metallo-beta-lactamase" evidence="3">
    <location>
        <begin position="19"/>
        <end position="225"/>
    </location>
</feature>
<dbReference type="Gene3D" id="3.40.50.10710">
    <property type="entry name" value="Metallo-hydrolase/oxidoreductase"/>
    <property type="match status" value="1"/>
</dbReference>
<evidence type="ECO:0000313" key="5">
    <source>
        <dbReference type="Proteomes" id="UP000501451"/>
    </source>
</evidence>
<dbReference type="PANTHER" id="PTHR43694">
    <property type="entry name" value="RIBONUCLEASE J"/>
    <property type="match status" value="1"/>
</dbReference>
<dbReference type="AlphaFoldDB" id="A0A6G7K708"/>
<evidence type="ECO:0000256" key="1">
    <source>
        <dbReference type="ARBA" id="ARBA00022839"/>
    </source>
</evidence>
<dbReference type="GO" id="GO:0004527">
    <property type="term" value="F:exonuclease activity"/>
    <property type="evidence" value="ECO:0007669"/>
    <property type="project" value="UniProtKB-KW"/>
</dbReference>
<organism evidence="4 5">
    <name type="scientific">Jeotgalibaca arthritidis</name>
    <dbReference type="NCBI Taxonomy" id="1868794"/>
    <lineage>
        <taxon>Bacteria</taxon>
        <taxon>Bacillati</taxon>
        <taxon>Bacillota</taxon>
        <taxon>Bacilli</taxon>
        <taxon>Lactobacillales</taxon>
        <taxon>Carnobacteriaceae</taxon>
        <taxon>Jeotgalibaca</taxon>
    </lineage>
</organism>
<evidence type="ECO:0000313" key="4">
    <source>
        <dbReference type="EMBL" id="QII81038.1"/>
    </source>
</evidence>
<gene>
    <name evidence="4" type="ORF">G7057_00160</name>
</gene>
<dbReference type="KEGG" id="jar:G7057_00160"/>
<dbReference type="InterPro" id="IPR036866">
    <property type="entry name" value="RibonucZ/Hydroxyglut_hydro"/>
</dbReference>
<dbReference type="SUPFAM" id="SSF56281">
    <property type="entry name" value="Metallo-hydrolase/oxidoreductase"/>
    <property type="match status" value="1"/>
</dbReference>
<dbReference type="InterPro" id="IPR001279">
    <property type="entry name" value="Metallo-B-lactamas"/>
</dbReference>
<proteinExistence type="predicted"/>
<keyword evidence="4" id="KW-0378">Hydrolase</keyword>
<dbReference type="InterPro" id="IPR042173">
    <property type="entry name" value="RNase_J_2"/>
</dbReference>
<dbReference type="RefSeq" id="WP_166160498.1">
    <property type="nucleotide sequence ID" value="NZ_CP049740.1"/>
</dbReference>
<dbReference type="CDD" id="cd07732">
    <property type="entry name" value="metallo-hydrolase-like_MBL-fold"/>
    <property type="match status" value="1"/>
</dbReference>
<protein>
    <submittedName>
        <fullName evidence="4">MBL fold metallo-hydrolase</fullName>
    </submittedName>
</protein>
<dbReference type="SMART" id="SM00849">
    <property type="entry name" value="Lactamase_B"/>
    <property type="match status" value="1"/>
</dbReference>
<reference evidence="4 5" key="1">
    <citation type="journal article" date="2017" name="Int. J. Syst. Evol. Microbiol.">
        <title>Jeotgalibaca porci sp. nov. and Jeotgalibaca arthritidis sp. nov., isolated from pigs, and emended description of the genus Jeotgalibaca.</title>
        <authorList>
            <person name="Zamora L."/>
            <person name="Perez-Sancho M."/>
            <person name="Dominguez L."/>
            <person name="Fernandez-Garayzabal J.F."/>
            <person name="Vela A.I."/>
        </authorList>
    </citation>
    <scope>NUCLEOTIDE SEQUENCE [LARGE SCALE GENOMIC DNA]</scope>
    <source>
        <strain evidence="4 5">CECT 9157</strain>
    </source>
</reference>
<keyword evidence="5" id="KW-1185">Reference proteome</keyword>
<dbReference type="Gene3D" id="3.60.15.10">
    <property type="entry name" value="Ribonuclease Z/Hydroxyacylglutathione hydrolase-like"/>
    <property type="match status" value="1"/>
</dbReference>
<dbReference type="Proteomes" id="UP000501451">
    <property type="component" value="Chromosome"/>
</dbReference>
<keyword evidence="1" id="KW-0269">Exonuclease</keyword>
<keyword evidence="1" id="KW-0540">Nuclease</keyword>
<evidence type="ECO:0000259" key="3">
    <source>
        <dbReference type="SMART" id="SM00849"/>
    </source>
</evidence>
<accession>A0A6G7K708</accession>
<name>A0A6G7K708_9LACT</name>
<dbReference type="GO" id="GO:0003723">
    <property type="term" value="F:RNA binding"/>
    <property type="evidence" value="ECO:0007669"/>
    <property type="project" value="UniProtKB-KW"/>
</dbReference>
<dbReference type="EMBL" id="CP049740">
    <property type="protein sequence ID" value="QII81038.1"/>
    <property type="molecule type" value="Genomic_DNA"/>
</dbReference>
<dbReference type="PANTHER" id="PTHR43694:SF1">
    <property type="entry name" value="RIBONUCLEASE J"/>
    <property type="match status" value="1"/>
</dbReference>
<sequence>MVSKDKTTVSFHSGILTIGGTVIEVSYKDSHIFFDFGTEYRPELGLTEESLETLLSNRLVPELKGLYDHRLGYVYKGEDEKEYAHTAVFLSHAHLDHSKMINYLDPSVPLYTMKETKAILNSLNRNGDFLIPSPFEEKGFTREMIGLNNHDVIQIGDISVEIVAVDHDAYGAAALLIRTPDQFIVYSGDLRLHGYDRDKTETFCKLAKHTDLLMMEGVSISFPEREPDPKQIKVSTEQELIQKFVQLMTDYPKRQMTFNGYPANILRFIKLIEFSPRTVVLEANMAALLKEVRDINVRYYYAESDTIIQALDPSLELPYEVLINDETEYLWQVVNKFENLQGGGLYVHSDAQPLGDYDPQYAVFLNTLEEANVEFVRLSLTGHAFEDDLNAIIQMIEPKLLVPIHTLKPEKLENPYGDRILPNRGDQIIL</sequence>